<organism evidence="2 3">
    <name type="scientific">Mycena chlorophos</name>
    <name type="common">Agaric fungus</name>
    <name type="synonym">Agaricus chlorophos</name>
    <dbReference type="NCBI Taxonomy" id="658473"/>
    <lineage>
        <taxon>Eukaryota</taxon>
        <taxon>Fungi</taxon>
        <taxon>Dikarya</taxon>
        <taxon>Basidiomycota</taxon>
        <taxon>Agaricomycotina</taxon>
        <taxon>Agaricomycetes</taxon>
        <taxon>Agaricomycetidae</taxon>
        <taxon>Agaricales</taxon>
        <taxon>Marasmiineae</taxon>
        <taxon>Mycenaceae</taxon>
        <taxon>Mycena</taxon>
    </lineage>
</organism>
<feature type="non-terminal residue" evidence="2">
    <location>
        <position position="1"/>
    </location>
</feature>
<sequence>PELDATRLSSSRIHAQACRAGVPRGHPTPGKSGAMSFQQLCSAVLASWPIPTSPSALASASASATASEVHGPIAPDDALSRCLRSSPHWLCSRHRRHGAAYLHGGARPGLTLEHSAKHPSSRGPQATNSCWPPHPPLHPAATPSALSPRFFTGHGTAAAVVVAAAVQHRRRGRHLSALPLAVPVVEDTNANGAAEEDGPFVDDAAWPSALLALRQRLSPPPTTPPTASAPAHSLPSPVPRIHVLRKQHERNVDLHGSPGRQWLLHVDEWGIFGAGRSGSRRETQGAVERHQCVVDRQMRPANDEDYIPLVVVLRLAVASSPSERVFCRLPILPIRSPNARDQPSLRRSRDVDALYSPWRWLRSRSPHSPLPPRRPRLRRAPRVLRYRRFPSRLHARRKTQSVTSKQARDGNPDRTGIVPVIGCGTTGARRLGRRLAATQFAAMSP</sequence>
<evidence type="ECO:0000256" key="1">
    <source>
        <dbReference type="SAM" id="MobiDB-lite"/>
    </source>
</evidence>
<feature type="region of interest" description="Disordered" evidence="1">
    <location>
        <begin position="216"/>
        <end position="236"/>
    </location>
</feature>
<dbReference type="Proteomes" id="UP000815677">
    <property type="component" value="Unassembled WGS sequence"/>
</dbReference>
<name>A0ABQ0LFK2_MYCCL</name>
<dbReference type="EMBL" id="DF846017">
    <property type="protein sequence ID" value="GAT49883.1"/>
    <property type="molecule type" value="Genomic_DNA"/>
</dbReference>
<reference evidence="2" key="1">
    <citation type="submission" date="2014-09" db="EMBL/GenBank/DDBJ databases">
        <title>Genome sequence of the luminous mushroom Mycena chlorophos for searching fungal bioluminescence genes.</title>
        <authorList>
            <person name="Tanaka Y."/>
            <person name="Kasuga D."/>
            <person name="Oba Y."/>
            <person name="Hase S."/>
            <person name="Sato K."/>
            <person name="Oba Y."/>
            <person name="Sakakibara Y."/>
        </authorList>
    </citation>
    <scope>NUCLEOTIDE SEQUENCE</scope>
</reference>
<proteinExistence type="predicted"/>
<evidence type="ECO:0000313" key="2">
    <source>
        <dbReference type="EMBL" id="GAT49883.1"/>
    </source>
</evidence>
<feature type="compositionally biased region" description="Low complexity" evidence="1">
    <location>
        <begin position="225"/>
        <end position="235"/>
    </location>
</feature>
<feature type="region of interest" description="Disordered" evidence="1">
    <location>
        <begin position="394"/>
        <end position="421"/>
    </location>
</feature>
<gene>
    <name evidence="2" type="ORF">MCHLO_07168</name>
</gene>
<accession>A0ABQ0LFK2</accession>
<feature type="region of interest" description="Disordered" evidence="1">
    <location>
        <begin position="110"/>
        <end position="145"/>
    </location>
</feature>
<evidence type="ECO:0000313" key="3">
    <source>
        <dbReference type="Proteomes" id="UP000815677"/>
    </source>
</evidence>
<keyword evidence="3" id="KW-1185">Reference proteome</keyword>
<protein>
    <submittedName>
        <fullName evidence="2">Uncharacterized protein</fullName>
    </submittedName>
</protein>